<dbReference type="Gene3D" id="1.10.1220.10">
    <property type="entry name" value="Met repressor-like"/>
    <property type="match status" value="1"/>
</dbReference>
<dbReference type="EMBL" id="CAEZWW010000020">
    <property type="protein sequence ID" value="CAB4664793.1"/>
    <property type="molecule type" value="Genomic_DNA"/>
</dbReference>
<feature type="compositionally biased region" description="Pro residues" evidence="1">
    <location>
        <begin position="84"/>
        <end position="99"/>
    </location>
</feature>
<feature type="region of interest" description="Disordered" evidence="1">
    <location>
        <begin position="82"/>
        <end position="104"/>
    </location>
</feature>
<evidence type="ECO:0000256" key="1">
    <source>
        <dbReference type="SAM" id="MobiDB-lite"/>
    </source>
</evidence>
<reference evidence="4" key="1">
    <citation type="submission" date="2020-05" db="EMBL/GenBank/DDBJ databases">
        <authorList>
            <person name="Chiriac C."/>
            <person name="Salcher M."/>
            <person name="Ghai R."/>
            <person name="Kavagutti S V."/>
        </authorList>
    </citation>
    <scope>NUCLEOTIDE SEQUENCE</scope>
</reference>
<proteinExistence type="predicted"/>
<dbReference type="Pfam" id="PF01402">
    <property type="entry name" value="RHH_1"/>
    <property type="match status" value="1"/>
</dbReference>
<sequence>MALRLTPNSRETSRYRKWYQIRYRLPMAMNLRLPDELAERLRALADETGRSQQVLIKAAIEQFLDQQQLKHLNPWLRANLQPARMPPRSPAIPRRPVPPGWDSTAIVRDLRGSK</sequence>
<gene>
    <name evidence="3" type="ORF">UFOPK2310_00289</name>
    <name evidence="4" type="ORF">UFOPK2625_00220</name>
</gene>
<organism evidence="4">
    <name type="scientific">freshwater metagenome</name>
    <dbReference type="NCBI Taxonomy" id="449393"/>
    <lineage>
        <taxon>unclassified sequences</taxon>
        <taxon>metagenomes</taxon>
        <taxon>ecological metagenomes</taxon>
    </lineage>
</organism>
<protein>
    <submittedName>
        <fullName evidence="4">Unannotated protein</fullName>
    </submittedName>
</protein>
<evidence type="ECO:0000259" key="2">
    <source>
        <dbReference type="Pfam" id="PF01402"/>
    </source>
</evidence>
<dbReference type="InterPro" id="IPR010985">
    <property type="entry name" value="Ribbon_hlx_hlx"/>
</dbReference>
<dbReference type="AlphaFoldDB" id="A0A6J6P7S5"/>
<dbReference type="InterPro" id="IPR013321">
    <property type="entry name" value="Arc_rbn_hlx_hlx"/>
</dbReference>
<dbReference type="InterPro" id="IPR002145">
    <property type="entry name" value="CopG"/>
</dbReference>
<evidence type="ECO:0000313" key="4">
    <source>
        <dbReference type="EMBL" id="CAB4695521.1"/>
    </source>
</evidence>
<feature type="domain" description="Ribbon-helix-helix protein CopG" evidence="2">
    <location>
        <begin position="30"/>
        <end position="67"/>
    </location>
</feature>
<evidence type="ECO:0000313" key="3">
    <source>
        <dbReference type="EMBL" id="CAB4664793.1"/>
    </source>
</evidence>
<dbReference type="SUPFAM" id="SSF47598">
    <property type="entry name" value="Ribbon-helix-helix"/>
    <property type="match status" value="1"/>
</dbReference>
<dbReference type="GO" id="GO:0006355">
    <property type="term" value="P:regulation of DNA-templated transcription"/>
    <property type="evidence" value="ECO:0007669"/>
    <property type="project" value="InterPro"/>
</dbReference>
<accession>A0A6J6P7S5</accession>
<dbReference type="EMBL" id="CAEZXZ010000018">
    <property type="protein sequence ID" value="CAB4695521.1"/>
    <property type="molecule type" value="Genomic_DNA"/>
</dbReference>
<name>A0A6J6P7S5_9ZZZZ</name>